<evidence type="ECO:0000256" key="6">
    <source>
        <dbReference type="ARBA" id="ARBA00022692"/>
    </source>
</evidence>
<comment type="caution">
    <text evidence="11">The sequence shown here is derived from an EMBL/GenBank/DDBJ whole genome shotgun (WGS) entry which is preliminary data.</text>
</comment>
<keyword evidence="4" id="KW-0997">Cell inner membrane</keyword>
<name>A0A1F5VDK0_9BACT</name>
<dbReference type="EC" id="2.5.1.39" evidence="9"/>
<evidence type="ECO:0000313" key="12">
    <source>
        <dbReference type="Proteomes" id="UP000178943"/>
    </source>
</evidence>
<dbReference type="GO" id="GO:0006744">
    <property type="term" value="P:ubiquinone biosynthetic process"/>
    <property type="evidence" value="ECO:0007669"/>
    <property type="project" value="TreeGrafter"/>
</dbReference>
<sequence length="283" mass="32083">MEKINKIFRMIKFEHSVFALPFAFMSAFLAEKKVPGIEKILLILLAMVSARSTAMAFNRLVDLRFDKKNPRTIHWVLSRGELTQTFVKAFIIVSALIFFLAAYFLNLTCFVLSPVAMFIILTYSLSKRFTFLTHFYLGLALSLAPMGAWLAITEQFAFAPILLSAAVMFWTAGFDIIYATQDISFDQQYNLHSIPVRFGIKKALLFSSLCHLTMIVLLGSLSFVSHLGLYYLLGIISTALFLLWQHRIVKPSDLSKVNEAFFTANGLLSVFLLLFTMIDIIVK</sequence>
<proteinExistence type="inferred from homology"/>
<dbReference type="InterPro" id="IPR000537">
    <property type="entry name" value="UbiA_prenyltransferase"/>
</dbReference>
<evidence type="ECO:0000256" key="8">
    <source>
        <dbReference type="ARBA" id="ARBA00023136"/>
    </source>
</evidence>
<keyword evidence="6 10" id="KW-0812">Transmembrane</keyword>
<evidence type="ECO:0000256" key="4">
    <source>
        <dbReference type="ARBA" id="ARBA00022519"/>
    </source>
</evidence>
<evidence type="ECO:0000313" key="11">
    <source>
        <dbReference type="EMBL" id="OGF61450.1"/>
    </source>
</evidence>
<accession>A0A1F5VDK0</accession>
<evidence type="ECO:0000256" key="7">
    <source>
        <dbReference type="ARBA" id="ARBA00022989"/>
    </source>
</evidence>
<dbReference type="PANTHER" id="PTHR11048">
    <property type="entry name" value="PRENYLTRANSFERASES"/>
    <property type="match status" value="1"/>
</dbReference>
<dbReference type="Proteomes" id="UP000178943">
    <property type="component" value="Unassembled WGS sequence"/>
</dbReference>
<dbReference type="NCBIfam" id="TIGR01475">
    <property type="entry name" value="ubiA_other"/>
    <property type="match status" value="1"/>
</dbReference>
<comment type="similarity">
    <text evidence="3">Belongs to the UbiA prenyltransferase family.</text>
</comment>
<dbReference type="STRING" id="1817863.A2Y62_12180"/>
<reference evidence="11 12" key="1">
    <citation type="journal article" date="2016" name="Nat. Commun.">
        <title>Thousands of microbial genomes shed light on interconnected biogeochemical processes in an aquifer system.</title>
        <authorList>
            <person name="Anantharaman K."/>
            <person name="Brown C.T."/>
            <person name="Hug L.A."/>
            <person name="Sharon I."/>
            <person name="Castelle C.J."/>
            <person name="Probst A.J."/>
            <person name="Thomas B.C."/>
            <person name="Singh A."/>
            <person name="Wilkins M.J."/>
            <person name="Karaoz U."/>
            <person name="Brodie E.L."/>
            <person name="Williams K.H."/>
            <person name="Hubbard S.S."/>
            <person name="Banfield J.F."/>
        </authorList>
    </citation>
    <scope>NUCLEOTIDE SEQUENCE [LARGE SCALE GENOMIC DNA]</scope>
</reference>
<dbReference type="GO" id="GO:0008412">
    <property type="term" value="F:4-hydroxybenzoate polyprenyltransferase activity"/>
    <property type="evidence" value="ECO:0007669"/>
    <property type="project" value="UniProtKB-EC"/>
</dbReference>
<evidence type="ECO:0000256" key="5">
    <source>
        <dbReference type="ARBA" id="ARBA00022679"/>
    </source>
</evidence>
<comment type="cofactor">
    <cofactor evidence="1">
        <name>Mg(2+)</name>
        <dbReference type="ChEBI" id="CHEBI:18420"/>
    </cofactor>
</comment>
<dbReference type="EMBL" id="MFGW01000195">
    <property type="protein sequence ID" value="OGF61450.1"/>
    <property type="molecule type" value="Genomic_DNA"/>
</dbReference>
<dbReference type="CDD" id="cd13959">
    <property type="entry name" value="PT_UbiA_COQ2"/>
    <property type="match status" value="1"/>
</dbReference>
<feature type="transmembrane region" description="Helical" evidence="10">
    <location>
        <begin position="203"/>
        <end position="223"/>
    </location>
</feature>
<evidence type="ECO:0000256" key="3">
    <source>
        <dbReference type="ARBA" id="ARBA00005985"/>
    </source>
</evidence>
<feature type="transmembrane region" description="Helical" evidence="10">
    <location>
        <begin position="82"/>
        <end position="104"/>
    </location>
</feature>
<keyword evidence="8 10" id="KW-0472">Membrane</keyword>
<keyword evidence="5 11" id="KW-0808">Transferase</keyword>
<dbReference type="FunFam" id="1.20.120.1780:FF:000001">
    <property type="entry name" value="4-hydroxybenzoate octaprenyltransferase"/>
    <property type="match status" value="1"/>
</dbReference>
<dbReference type="AlphaFoldDB" id="A0A1F5VDK0"/>
<gene>
    <name evidence="11" type="ORF">A2Y62_12180</name>
</gene>
<evidence type="ECO:0000256" key="1">
    <source>
        <dbReference type="ARBA" id="ARBA00001946"/>
    </source>
</evidence>
<feature type="transmembrane region" description="Helical" evidence="10">
    <location>
        <begin position="133"/>
        <end position="152"/>
    </location>
</feature>
<keyword evidence="7 10" id="KW-1133">Transmembrane helix</keyword>
<feature type="transmembrane region" description="Helical" evidence="10">
    <location>
        <begin position="261"/>
        <end position="282"/>
    </location>
</feature>
<organism evidence="11 12">
    <name type="scientific">Candidatus Fischerbacteria bacterium RBG_13_37_8</name>
    <dbReference type="NCBI Taxonomy" id="1817863"/>
    <lineage>
        <taxon>Bacteria</taxon>
        <taxon>Candidatus Fischeribacteriota</taxon>
    </lineage>
</organism>
<comment type="subcellular location">
    <subcellularLocation>
        <location evidence="2">Membrane</location>
        <topology evidence="2">Multi-pass membrane protein</topology>
    </subcellularLocation>
</comment>
<dbReference type="InterPro" id="IPR044878">
    <property type="entry name" value="UbiA_sf"/>
</dbReference>
<dbReference type="InterPro" id="IPR006371">
    <property type="entry name" value="Polyprenyltransferase_UbiA-li"/>
</dbReference>
<evidence type="ECO:0000256" key="9">
    <source>
        <dbReference type="ARBA" id="ARBA00034524"/>
    </source>
</evidence>
<feature type="transmembrane region" description="Helical" evidence="10">
    <location>
        <begin position="40"/>
        <end position="61"/>
    </location>
</feature>
<dbReference type="Pfam" id="PF01040">
    <property type="entry name" value="UbiA"/>
    <property type="match status" value="1"/>
</dbReference>
<feature type="transmembrane region" description="Helical" evidence="10">
    <location>
        <begin position="229"/>
        <end position="249"/>
    </location>
</feature>
<dbReference type="Gene3D" id="1.10.357.140">
    <property type="entry name" value="UbiA prenyltransferase"/>
    <property type="match status" value="1"/>
</dbReference>
<dbReference type="InterPro" id="IPR039653">
    <property type="entry name" value="Prenyltransferase"/>
</dbReference>
<dbReference type="FunFam" id="1.10.357.140:FF:000008">
    <property type="entry name" value="4-hydroxybenzoate octaprenyltransferase"/>
    <property type="match status" value="1"/>
</dbReference>
<feature type="transmembrane region" description="Helical" evidence="10">
    <location>
        <begin position="158"/>
        <end position="178"/>
    </location>
</feature>
<dbReference type="Gene3D" id="1.20.120.1780">
    <property type="entry name" value="UbiA prenyltransferase"/>
    <property type="match status" value="1"/>
</dbReference>
<evidence type="ECO:0000256" key="2">
    <source>
        <dbReference type="ARBA" id="ARBA00004141"/>
    </source>
</evidence>
<dbReference type="PANTHER" id="PTHR11048:SF28">
    <property type="entry name" value="4-HYDROXYBENZOATE POLYPRENYLTRANSFERASE, MITOCHONDRIAL"/>
    <property type="match status" value="1"/>
</dbReference>
<protein>
    <recommendedName>
        <fullName evidence="9">4-hydroxybenzoate polyprenyltransferase</fullName>
        <ecNumber evidence="9">2.5.1.39</ecNumber>
    </recommendedName>
</protein>
<keyword evidence="4" id="KW-1003">Cell membrane</keyword>
<dbReference type="GO" id="GO:0005886">
    <property type="term" value="C:plasma membrane"/>
    <property type="evidence" value="ECO:0007669"/>
    <property type="project" value="TreeGrafter"/>
</dbReference>
<evidence type="ECO:0000256" key="10">
    <source>
        <dbReference type="SAM" id="Phobius"/>
    </source>
</evidence>